<feature type="transmembrane region" description="Helical" evidence="1">
    <location>
        <begin position="12"/>
        <end position="36"/>
    </location>
</feature>
<keyword evidence="1" id="KW-0472">Membrane</keyword>
<organism evidence="2 3">
    <name type="scientific">Novipirellula artificiosorum</name>
    <dbReference type="NCBI Taxonomy" id="2528016"/>
    <lineage>
        <taxon>Bacteria</taxon>
        <taxon>Pseudomonadati</taxon>
        <taxon>Planctomycetota</taxon>
        <taxon>Planctomycetia</taxon>
        <taxon>Pirellulales</taxon>
        <taxon>Pirellulaceae</taxon>
        <taxon>Novipirellula</taxon>
    </lineage>
</organism>
<proteinExistence type="predicted"/>
<keyword evidence="1" id="KW-0812">Transmembrane</keyword>
<dbReference type="Proteomes" id="UP000319143">
    <property type="component" value="Unassembled WGS sequence"/>
</dbReference>
<reference evidence="2 3" key="1">
    <citation type="submission" date="2019-02" db="EMBL/GenBank/DDBJ databases">
        <title>Deep-cultivation of Planctomycetes and their phenomic and genomic characterization uncovers novel biology.</title>
        <authorList>
            <person name="Wiegand S."/>
            <person name="Jogler M."/>
            <person name="Boedeker C."/>
            <person name="Pinto D."/>
            <person name="Vollmers J."/>
            <person name="Rivas-Marin E."/>
            <person name="Kohn T."/>
            <person name="Peeters S.H."/>
            <person name="Heuer A."/>
            <person name="Rast P."/>
            <person name="Oberbeckmann S."/>
            <person name="Bunk B."/>
            <person name="Jeske O."/>
            <person name="Meyerdierks A."/>
            <person name="Storesund J.E."/>
            <person name="Kallscheuer N."/>
            <person name="Luecker S."/>
            <person name="Lage O.M."/>
            <person name="Pohl T."/>
            <person name="Merkel B.J."/>
            <person name="Hornburger P."/>
            <person name="Mueller R.-W."/>
            <person name="Bruemmer F."/>
            <person name="Labrenz M."/>
            <person name="Spormann A.M."/>
            <person name="Op Den Camp H."/>
            <person name="Overmann J."/>
            <person name="Amann R."/>
            <person name="Jetten M.S.M."/>
            <person name="Mascher T."/>
            <person name="Medema M.H."/>
            <person name="Devos D.P."/>
            <person name="Kaster A.-K."/>
            <person name="Ovreas L."/>
            <person name="Rohde M."/>
            <person name="Galperin M.Y."/>
            <person name="Jogler C."/>
        </authorList>
    </citation>
    <scope>NUCLEOTIDE SEQUENCE [LARGE SCALE GENOMIC DNA]</scope>
    <source>
        <strain evidence="2 3">Poly41</strain>
    </source>
</reference>
<gene>
    <name evidence="2" type="ORF">Poly41_59590</name>
</gene>
<dbReference type="EMBL" id="SJPV01000015">
    <property type="protein sequence ID" value="TWU31724.1"/>
    <property type="molecule type" value="Genomic_DNA"/>
</dbReference>
<sequence length="41" mass="4724">MRTLMCFLSRWIWVLALGFTVVDVGGGFGWMLWVVVLCACW</sequence>
<evidence type="ECO:0000256" key="1">
    <source>
        <dbReference type="SAM" id="Phobius"/>
    </source>
</evidence>
<evidence type="ECO:0000313" key="3">
    <source>
        <dbReference type="Proteomes" id="UP000319143"/>
    </source>
</evidence>
<protein>
    <submittedName>
        <fullName evidence="2">Uncharacterized protein</fullName>
    </submittedName>
</protein>
<accession>A0A5C6D7B1</accession>
<dbReference type="AlphaFoldDB" id="A0A5C6D7B1"/>
<keyword evidence="3" id="KW-1185">Reference proteome</keyword>
<keyword evidence="1" id="KW-1133">Transmembrane helix</keyword>
<name>A0A5C6D7B1_9BACT</name>
<comment type="caution">
    <text evidence="2">The sequence shown here is derived from an EMBL/GenBank/DDBJ whole genome shotgun (WGS) entry which is preliminary data.</text>
</comment>
<evidence type="ECO:0000313" key="2">
    <source>
        <dbReference type="EMBL" id="TWU31724.1"/>
    </source>
</evidence>